<proteinExistence type="predicted"/>
<evidence type="ECO:0000313" key="2">
    <source>
        <dbReference type="Proteomes" id="UP000798662"/>
    </source>
</evidence>
<protein>
    <submittedName>
        <fullName evidence="1">Uncharacterized protein</fullName>
    </submittedName>
</protein>
<dbReference type="EMBL" id="CM020618">
    <property type="protein sequence ID" value="KAK1859207.1"/>
    <property type="molecule type" value="Genomic_DNA"/>
</dbReference>
<sequence>MVGAPGGGGEGVAGGRHGGGGGGAAATHPPEVIPYPDGGRLAAGARHFGRCRRAASRVVEKRASPPRRPRCRPRRRPSGGTGNRSSPTAHCRRGPPAWGAV</sequence>
<organism evidence="1 2">
    <name type="scientific">Pyropia yezoensis</name>
    <name type="common">Susabi-nori</name>
    <name type="synonym">Porphyra yezoensis</name>
    <dbReference type="NCBI Taxonomy" id="2788"/>
    <lineage>
        <taxon>Eukaryota</taxon>
        <taxon>Rhodophyta</taxon>
        <taxon>Bangiophyceae</taxon>
        <taxon>Bangiales</taxon>
        <taxon>Bangiaceae</taxon>
        <taxon>Pyropia</taxon>
    </lineage>
</organism>
<evidence type="ECO:0000313" key="1">
    <source>
        <dbReference type="EMBL" id="KAK1859207.1"/>
    </source>
</evidence>
<accession>A0ACC3BN04</accession>
<dbReference type="Proteomes" id="UP000798662">
    <property type="component" value="Chromosome 1"/>
</dbReference>
<gene>
    <name evidence="1" type="ORF">I4F81_001804</name>
</gene>
<comment type="caution">
    <text evidence="1">The sequence shown here is derived from an EMBL/GenBank/DDBJ whole genome shotgun (WGS) entry which is preliminary data.</text>
</comment>
<name>A0ACC3BN04_PYRYE</name>
<reference evidence="1" key="1">
    <citation type="submission" date="2019-11" db="EMBL/GenBank/DDBJ databases">
        <title>Nori genome reveals adaptations in red seaweeds to the harsh intertidal environment.</title>
        <authorList>
            <person name="Wang D."/>
            <person name="Mao Y."/>
        </authorList>
    </citation>
    <scope>NUCLEOTIDE SEQUENCE</scope>
    <source>
        <tissue evidence="1">Gametophyte</tissue>
    </source>
</reference>
<keyword evidence="2" id="KW-1185">Reference proteome</keyword>